<keyword evidence="3" id="KW-1185">Reference proteome</keyword>
<reference evidence="2" key="1">
    <citation type="submission" date="2023-03" db="EMBL/GenBank/DDBJ databases">
        <title>Massive genome expansion in bonnet fungi (Mycena s.s.) driven by repeated elements and novel gene families across ecological guilds.</title>
        <authorList>
            <consortium name="Lawrence Berkeley National Laboratory"/>
            <person name="Harder C.B."/>
            <person name="Miyauchi S."/>
            <person name="Viragh M."/>
            <person name="Kuo A."/>
            <person name="Thoen E."/>
            <person name="Andreopoulos B."/>
            <person name="Lu D."/>
            <person name="Skrede I."/>
            <person name="Drula E."/>
            <person name="Henrissat B."/>
            <person name="Morin E."/>
            <person name="Kohler A."/>
            <person name="Barry K."/>
            <person name="LaButti K."/>
            <person name="Morin E."/>
            <person name="Salamov A."/>
            <person name="Lipzen A."/>
            <person name="Mereny Z."/>
            <person name="Hegedus B."/>
            <person name="Baldrian P."/>
            <person name="Stursova M."/>
            <person name="Weitz H."/>
            <person name="Taylor A."/>
            <person name="Grigoriev I.V."/>
            <person name="Nagy L.G."/>
            <person name="Martin F."/>
            <person name="Kauserud H."/>
        </authorList>
    </citation>
    <scope>NUCLEOTIDE SEQUENCE</scope>
    <source>
        <strain evidence="2">CBHHK200</strain>
    </source>
</reference>
<dbReference type="EMBL" id="JARJCM010000241">
    <property type="protein sequence ID" value="KAJ7021127.1"/>
    <property type="molecule type" value="Genomic_DNA"/>
</dbReference>
<name>A0AAD6WQ84_9AGAR</name>
<dbReference type="AlphaFoldDB" id="A0AAD6WQ84"/>
<evidence type="ECO:0000313" key="2">
    <source>
        <dbReference type="EMBL" id="KAJ7021127.1"/>
    </source>
</evidence>
<feature type="compositionally biased region" description="Polar residues" evidence="1">
    <location>
        <begin position="49"/>
        <end position="69"/>
    </location>
</feature>
<comment type="caution">
    <text evidence="2">The sequence shown here is derived from an EMBL/GenBank/DDBJ whole genome shotgun (WGS) entry which is preliminary data.</text>
</comment>
<sequence length="307" mass="34314">MPNSTRIASIRRQGQRAPGIRSSSKGTGRDFRPTFRSTKSRLPPADGAPSTSATNDAPSANDVPPTNNVPMIDVPPPTNDTLMSDAAPLINDASAGTEADVDDSHLTAEEKKAKREIIDHTEAKIKNWLNYQRTHSAADQNPWSKWLRAKLRPVKDERRPRRLLDFQVYMQDSEKNAKINRLFSERYPDHVGTKNSLKFRAEIAREEFEAEPDDVQKAFRRKAEEDFEEAMEWKKDGEEAEEDGGDLNEAARAEARLRLHATVKPFLIAGGVIDGKLNVCSVHAGKVDGKNEDGQDGVDFTRWDPKG</sequence>
<gene>
    <name evidence="2" type="ORF">C8F04DRAFT_1274118</name>
</gene>
<organism evidence="2 3">
    <name type="scientific">Mycena alexandri</name>
    <dbReference type="NCBI Taxonomy" id="1745969"/>
    <lineage>
        <taxon>Eukaryota</taxon>
        <taxon>Fungi</taxon>
        <taxon>Dikarya</taxon>
        <taxon>Basidiomycota</taxon>
        <taxon>Agaricomycotina</taxon>
        <taxon>Agaricomycetes</taxon>
        <taxon>Agaricomycetidae</taxon>
        <taxon>Agaricales</taxon>
        <taxon>Marasmiineae</taxon>
        <taxon>Mycenaceae</taxon>
        <taxon>Mycena</taxon>
    </lineage>
</organism>
<accession>A0AAD6WQ84</accession>
<feature type="region of interest" description="Disordered" evidence="1">
    <location>
        <begin position="1"/>
        <end position="79"/>
    </location>
</feature>
<dbReference type="Proteomes" id="UP001218188">
    <property type="component" value="Unassembled WGS sequence"/>
</dbReference>
<feature type="region of interest" description="Disordered" evidence="1">
    <location>
        <begin position="287"/>
        <end position="307"/>
    </location>
</feature>
<proteinExistence type="predicted"/>
<evidence type="ECO:0000256" key="1">
    <source>
        <dbReference type="SAM" id="MobiDB-lite"/>
    </source>
</evidence>
<protein>
    <submittedName>
        <fullName evidence="2">Uncharacterized protein</fullName>
    </submittedName>
</protein>
<evidence type="ECO:0000313" key="3">
    <source>
        <dbReference type="Proteomes" id="UP001218188"/>
    </source>
</evidence>